<dbReference type="Pfam" id="PF00005">
    <property type="entry name" value="ABC_tran"/>
    <property type="match status" value="1"/>
</dbReference>
<reference evidence="14 15" key="1">
    <citation type="journal article" date="2024" name="Science">
        <title>Giant polyketide synthase enzymes in the biosynthesis of giant marine polyether toxins.</title>
        <authorList>
            <person name="Fallon T.R."/>
            <person name="Shende V.V."/>
            <person name="Wierzbicki I.H."/>
            <person name="Pendleton A.L."/>
            <person name="Watervoot N.F."/>
            <person name="Auber R.P."/>
            <person name="Gonzalez D.J."/>
            <person name="Wisecaver J.H."/>
            <person name="Moore B.S."/>
        </authorList>
    </citation>
    <scope>NUCLEOTIDE SEQUENCE [LARGE SCALE GENOMIC DNA]</scope>
    <source>
        <strain evidence="14 15">12B1</strain>
    </source>
</reference>
<dbReference type="GO" id="GO:0016887">
    <property type="term" value="F:ATP hydrolysis activity"/>
    <property type="evidence" value="ECO:0007669"/>
    <property type="project" value="InterPro"/>
</dbReference>
<keyword evidence="3" id="KW-0547">Nucleotide-binding</keyword>
<dbReference type="Gene3D" id="2.30.42.10">
    <property type="match status" value="1"/>
</dbReference>
<evidence type="ECO:0000256" key="5">
    <source>
        <dbReference type="ARBA" id="ARBA00022989"/>
    </source>
</evidence>
<dbReference type="Gene3D" id="1.20.1560.10">
    <property type="entry name" value="ABC transporter type 1, transmembrane domain"/>
    <property type="match status" value="1"/>
</dbReference>
<evidence type="ECO:0000256" key="4">
    <source>
        <dbReference type="ARBA" id="ARBA00022840"/>
    </source>
</evidence>
<feature type="compositionally biased region" description="Basic and acidic residues" evidence="9">
    <location>
        <begin position="1491"/>
        <end position="1500"/>
    </location>
</feature>
<feature type="region of interest" description="Disordered" evidence="9">
    <location>
        <begin position="591"/>
        <end position="610"/>
    </location>
</feature>
<evidence type="ECO:0000256" key="7">
    <source>
        <dbReference type="ARBA" id="ARBA00024363"/>
    </source>
</evidence>
<name>A0AB34J923_PRYPA</name>
<evidence type="ECO:0000256" key="10">
    <source>
        <dbReference type="SAM" id="Phobius"/>
    </source>
</evidence>
<feature type="coiled-coil region" evidence="8">
    <location>
        <begin position="2151"/>
        <end position="2204"/>
    </location>
</feature>
<dbReference type="SMART" id="SM00382">
    <property type="entry name" value="AAA"/>
    <property type="match status" value="1"/>
</dbReference>
<dbReference type="GO" id="GO:0042626">
    <property type="term" value="F:ATPase-coupled transmembrane transporter activity"/>
    <property type="evidence" value="ECO:0007669"/>
    <property type="project" value="TreeGrafter"/>
</dbReference>
<dbReference type="InterPro" id="IPR041489">
    <property type="entry name" value="PDZ_6"/>
</dbReference>
<feature type="region of interest" description="Disordered" evidence="9">
    <location>
        <begin position="1343"/>
        <end position="1383"/>
    </location>
</feature>
<dbReference type="InterPro" id="IPR000595">
    <property type="entry name" value="cNMP-bd_dom"/>
</dbReference>
<dbReference type="SMART" id="SM00228">
    <property type="entry name" value="PDZ"/>
    <property type="match status" value="1"/>
</dbReference>
<evidence type="ECO:0000256" key="3">
    <source>
        <dbReference type="ARBA" id="ARBA00022741"/>
    </source>
</evidence>
<dbReference type="EMBL" id="JBGBPQ010000012">
    <property type="protein sequence ID" value="KAL1515103.1"/>
    <property type="molecule type" value="Genomic_DNA"/>
</dbReference>
<keyword evidence="5 10" id="KW-1133">Transmembrane helix</keyword>
<dbReference type="InterPro" id="IPR039421">
    <property type="entry name" value="Type_1_exporter"/>
</dbReference>
<evidence type="ECO:0000259" key="13">
    <source>
        <dbReference type="PROSITE" id="PS50893"/>
    </source>
</evidence>
<proteinExistence type="inferred from homology"/>
<keyword evidence="15" id="KW-1185">Reference proteome</keyword>
<dbReference type="PANTHER" id="PTHR24221:SF654">
    <property type="entry name" value="ATP-BINDING CASSETTE SUB-FAMILY B MEMBER 6"/>
    <property type="match status" value="1"/>
</dbReference>
<dbReference type="Gene3D" id="2.60.120.10">
    <property type="entry name" value="Jelly Rolls"/>
    <property type="match status" value="3"/>
</dbReference>
<dbReference type="PROSITE" id="PS50893">
    <property type="entry name" value="ABC_TRANSPORTER_2"/>
    <property type="match status" value="1"/>
</dbReference>
<dbReference type="InterPro" id="IPR036034">
    <property type="entry name" value="PDZ_sf"/>
</dbReference>
<dbReference type="InterPro" id="IPR001478">
    <property type="entry name" value="PDZ"/>
</dbReference>
<gene>
    <name evidence="14" type="ORF">AB1Y20_004166</name>
</gene>
<keyword evidence="8" id="KW-0175">Coiled coil</keyword>
<dbReference type="PANTHER" id="PTHR24221">
    <property type="entry name" value="ATP-BINDING CASSETTE SUB-FAMILY B"/>
    <property type="match status" value="1"/>
</dbReference>
<feature type="domain" description="Cyclic nucleotide-binding" evidence="11">
    <location>
        <begin position="951"/>
        <end position="1053"/>
    </location>
</feature>
<feature type="transmembrane region" description="Helical" evidence="10">
    <location>
        <begin position="358"/>
        <end position="377"/>
    </location>
</feature>
<protein>
    <recommendedName>
        <fullName evidence="16">Cyclic nucleotide-binding domain-containing protein</fullName>
    </recommendedName>
</protein>
<feature type="region of interest" description="Disordered" evidence="9">
    <location>
        <begin position="1640"/>
        <end position="1672"/>
    </location>
</feature>
<comment type="similarity">
    <text evidence="7">Belongs to the ABC transporter superfamily. ABCB family. Heavy Metal importer (TC 3.A.1.210) subfamily.</text>
</comment>
<dbReference type="PROSITE" id="PS50042">
    <property type="entry name" value="CNMP_BINDING_3"/>
    <property type="match status" value="1"/>
</dbReference>
<evidence type="ECO:0000256" key="8">
    <source>
        <dbReference type="SAM" id="Coils"/>
    </source>
</evidence>
<feature type="region of interest" description="Disordered" evidence="9">
    <location>
        <begin position="619"/>
        <end position="663"/>
    </location>
</feature>
<feature type="region of interest" description="Disordered" evidence="9">
    <location>
        <begin position="1606"/>
        <end position="1626"/>
    </location>
</feature>
<comment type="caution">
    <text evidence="14">The sequence shown here is derived from an EMBL/GenBank/DDBJ whole genome shotgun (WGS) entry which is preliminary data.</text>
</comment>
<evidence type="ECO:0000259" key="12">
    <source>
        <dbReference type="PROSITE" id="PS50106"/>
    </source>
</evidence>
<accession>A0AB34J923</accession>
<evidence type="ECO:0000256" key="2">
    <source>
        <dbReference type="ARBA" id="ARBA00022692"/>
    </source>
</evidence>
<feature type="domain" description="PDZ" evidence="12">
    <location>
        <begin position="31"/>
        <end position="111"/>
    </location>
</feature>
<feature type="region of interest" description="Disordered" evidence="9">
    <location>
        <begin position="2070"/>
        <end position="2092"/>
    </location>
</feature>
<dbReference type="Proteomes" id="UP001515480">
    <property type="component" value="Unassembled WGS sequence"/>
</dbReference>
<dbReference type="Gene3D" id="3.40.50.300">
    <property type="entry name" value="P-loop containing nucleotide triphosphate hydrolases"/>
    <property type="match status" value="1"/>
</dbReference>
<evidence type="ECO:0000313" key="15">
    <source>
        <dbReference type="Proteomes" id="UP001515480"/>
    </source>
</evidence>
<dbReference type="PROSITE" id="PS00211">
    <property type="entry name" value="ABC_TRANSPORTER_1"/>
    <property type="match status" value="1"/>
</dbReference>
<feature type="compositionally biased region" description="Pro residues" evidence="9">
    <location>
        <begin position="1652"/>
        <end position="1662"/>
    </location>
</feature>
<dbReference type="PROSITE" id="PS50106">
    <property type="entry name" value="PDZ"/>
    <property type="match status" value="1"/>
</dbReference>
<comment type="subcellular location">
    <subcellularLocation>
        <location evidence="1">Membrane</location>
        <topology evidence="1">Multi-pass membrane protein</topology>
    </subcellularLocation>
</comment>
<feature type="transmembrane region" description="Helical" evidence="10">
    <location>
        <begin position="267"/>
        <end position="287"/>
    </location>
</feature>
<feature type="compositionally biased region" description="Low complexity" evidence="9">
    <location>
        <begin position="1617"/>
        <end position="1626"/>
    </location>
</feature>
<dbReference type="GO" id="GO:0016020">
    <property type="term" value="C:membrane"/>
    <property type="evidence" value="ECO:0007669"/>
    <property type="project" value="UniProtKB-SubCell"/>
</dbReference>
<dbReference type="Pfam" id="PF00027">
    <property type="entry name" value="cNMP_binding"/>
    <property type="match status" value="1"/>
</dbReference>
<feature type="compositionally biased region" description="Polar residues" evidence="9">
    <location>
        <begin position="1357"/>
        <end position="1367"/>
    </location>
</feature>
<dbReference type="InterPro" id="IPR036640">
    <property type="entry name" value="ABC1_TM_sf"/>
</dbReference>
<dbReference type="GO" id="GO:0005524">
    <property type="term" value="F:ATP binding"/>
    <property type="evidence" value="ECO:0007669"/>
    <property type="project" value="UniProtKB-KW"/>
</dbReference>
<evidence type="ECO:0000256" key="1">
    <source>
        <dbReference type="ARBA" id="ARBA00004141"/>
    </source>
</evidence>
<dbReference type="SUPFAM" id="SSF50156">
    <property type="entry name" value="PDZ domain-like"/>
    <property type="match status" value="1"/>
</dbReference>
<organism evidence="14 15">
    <name type="scientific">Prymnesium parvum</name>
    <name type="common">Toxic golden alga</name>
    <dbReference type="NCBI Taxonomy" id="97485"/>
    <lineage>
        <taxon>Eukaryota</taxon>
        <taxon>Haptista</taxon>
        <taxon>Haptophyta</taxon>
        <taxon>Prymnesiophyceae</taxon>
        <taxon>Prymnesiales</taxon>
        <taxon>Prymnesiaceae</taxon>
        <taxon>Prymnesium</taxon>
    </lineage>
</organism>
<dbReference type="SUPFAM" id="SSF52540">
    <property type="entry name" value="P-loop containing nucleoside triphosphate hydrolases"/>
    <property type="match status" value="1"/>
</dbReference>
<dbReference type="SUPFAM" id="SSF90123">
    <property type="entry name" value="ABC transporter transmembrane region"/>
    <property type="match status" value="1"/>
</dbReference>
<dbReference type="CDD" id="cd00038">
    <property type="entry name" value="CAP_ED"/>
    <property type="match status" value="1"/>
</dbReference>
<feature type="compositionally biased region" description="Polar residues" evidence="9">
    <location>
        <begin position="2467"/>
        <end position="2480"/>
    </location>
</feature>
<dbReference type="InterPro" id="IPR003439">
    <property type="entry name" value="ABC_transporter-like_ATP-bd"/>
</dbReference>
<feature type="compositionally biased region" description="Pro residues" evidence="9">
    <location>
        <begin position="598"/>
        <end position="607"/>
    </location>
</feature>
<evidence type="ECO:0000259" key="11">
    <source>
        <dbReference type="PROSITE" id="PS50042"/>
    </source>
</evidence>
<dbReference type="InterPro" id="IPR017871">
    <property type="entry name" value="ABC_transporter-like_CS"/>
</dbReference>
<keyword evidence="6 10" id="KW-0472">Membrane</keyword>
<dbReference type="InterPro" id="IPR003593">
    <property type="entry name" value="AAA+_ATPase"/>
</dbReference>
<dbReference type="SUPFAM" id="SSF51206">
    <property type="entry name" value="cAMP-binding domain-like"/>
    <property type="match status" value="2"/>
</dbReference>
<keyword evidence="4" id="KW-0067">ATP-binding</keyword>
<evidence type="ECO:0008006" key="16">
    <source>
        <dbReference type="Google" id="ProtNLM"/>
    </source>
</evidence>
<feature type="coiled-coil region" evidence="8">
    <location>
        <begin position="2278"/>
        <end position="2305"/>
    </location>
</feature>
<dbReference type="InterPro" id="IPR014710">
    <property type="entry name" value="RmlC-like_jellyroll"/>
</dbReference>
<feature type="region of interest" description="Disordered" evidence="9">
    <location>
        <begin position="1486"/>
        <end position="1515"/>
    </location>
</feature>
<feature type="region of interest" description="Disordered" evidence="9">
    <location>
        <begin position="2421"/>
        <end position="2480"/>
    </location>
</feature>
<dbReference type="InterPro" id="IPR018490">
    <property type="entry name" value="cNMP-bd_dom_sf"/>
</dbReference>
<feature type="coiled-coil region" evidence="8">
    <location>
        <begin position="1758"/>
        <end position="1785"/>
    </location>
</feature>
<keyword evidence="2 10" id="KW-0812">Transmembrane</keyword>
<feature type="compositionally biased region" description="Basic and acidic residues" evidence="9">
    <location>
        <begin position="2079"/>
        <end position="2089"/>
    </location>
</feature>
<sequence length="2480" mass="273186">MEPPPEQPEEDFLVVRWTRASTAPTRLPWTHVGSRRRARRVTQQLGIALIDSVRRAIVDFVEPNSPAQELGIRPGHQLVAVDGVEVRSAAHAAQLLNQVRHEAELRLIEQTLQLRIANSWKTVRWAVRWALTNYRKDFIQCVALVAYHVYVISTAPLYKQYLFETAMPRFLEKGIDMCMIDTIVTLSIVSLTAAFHCQTKFWLDLSKMDGAAFVPLMQRQLATHLTSLPQRTLDQCNEIALLSLIQEDVTTLDKVIGAIFDITASTLTLLIMIPLLATLSGELTLGSPRSSRPLRMRCGRRRLFMRLIEENLVFAKTKKLMGLTSFMNERLEKQRMQVVHTFFFLDAANARNDRRLNFFGFFLETGVILVGVLLMNVKKTAGSFTLTLADGDGGFPPTVCFSEIFSDAASQQTATNSGPTYYLTLPTLFSIVLSLGQIRDLCVKIVASLRTIQMGRASLIRVQFYMDQYPDPTPPDHHVLQRVEEEAPVAVEASEAARPRGGGKKDRALAAYLRDVERQGKEVAESFKQDSSYAKAECSCSFVRPFERKELYLSSSFSEAVEEEEPAPADAVGRGTVYAVATVGSPITGHTAAKRSFSPPPSPPSLPLPFASRIRTSVVRTPSTKATMDQGGGKHSRSRVAPSPPAKAPSTRGGGGGGGVSLRSLATSTSAAASSVGSRTYGSRRPAFSVEISSFSYGSREVLRNVSFRLAQGARVGVLGNSGAGKSTILHLMTRLYPLKPSQGSIHVLGIPIGEVVLHRAMTVLEQGSALFDGTVRYNLVLDLDEPDEALIQRACMHAKFWDDVCLFPGQLDYPVGHRGKNLSGGQRQRLCLARALLRQTPMLILDEPVSSQDPQTANEISSMLGSLTHETAQGPQPSTVIAITHNLEFLQTFTHVVYVANGTVVECGTKEDLLAKKGHYYRRVVQNSGISIDQRGLAAITPDRLRFIWLFATAPLGELGELAERFYTVNGRKNDVITQADAEADEMFIVVNGSLKADGYQEGDESLAWAPGQELGVDSLVNREATWPHTVRVNSERAVLLQLKRADLQEILDNGGPLAKSIVQIAKQVHALRSVQRLQLLWPFFGAPVEAMRSLSASTRVLTVDEETVLCNREQTPPDPCRSLYMVAHGAVGMKSASAREVQLKDGAVVGLLDVLPAPHAPIVDRIMREEEVASLQAVEKSVLIELSQAKLVAAVKQHPVLAEAYQANSAMWSDAVTPAALSRNWLLACFSADVLGRISCFWTPRVYSEDSVILTNADERSEYCFIVLEGSVQLTRKVAGVSEPLQQLAPIGVPINETTLVADAENTAHKFGEWLLSATALSNSFVLRLHRDTFAAACVQPPAMDQPSQDDLEPSQASTTPSRLSRLSKKPSFGGDRTPSCDRFSLLRREDSASCSQKNLMMNAAPVAPGSMHALVKSVTHAHALGRAASGRANSGKWAASSHSVMAAHQSKQHRLMNLFAHGKHPPARGRRTSCGTAAAFGQRLRKSHATEEHERAPRAALESDGDNSAAAPAVEEAVESLLELRRLCLERGKRLCPSWFREISAMPSALTDQHLEILCAKAETIVVPQGKQLFDVRPPRRSSISLEDLSSFTLATAAAAKSAPPSLPFPPSHGPHGSAFAGHASLPLPSALRPLRSRCAHPSSSSAAPPFPPHSPPSPSRRKVSPSDLSMEKTATEELIFVVLKGTLTTTGQHGASKMTRGDLFCSPLRSCWGTCRLFDALAATANEDCVLLRLDLEHVTDRVLAQEHSQEVAIERANATREHLRNELAVLRRELHQLQFRLGYRQKLRKEDIPRMFKKVLWLLRSAKLFLRGGTDFFFTFTEELSLADQLANDQEELQELRNETIAREKILQHCIAEWQALQPPIFPEERELEVSETEFPLENIASECLAEARRRVARLNTLREEKRLEGIDRLRKLWDALKVPDGTRKQILARTKEPNQTTFLVIAKEEKEQRRRLVEPMRAANARVHAAWDALGLPTRPEFVRHLDQHLCDKADVPTLEQLVLAELQAEKLEGCVAVLRPLLARLSASGGATEAIAKVVVFFEDFSANRKSEALEPRTEMVDVAPPPIELPPPKEEPPKPKDATTQADEGLRALVADLRQEVELLRARLAETEQKAAMDVEAMSALLHGEESVLKRQLAEALDAAQASREAQRAMEERTKQLLEQAESEKAALRDELLVASEQLEQLSSEKSDLARALAAFTGASSKDLGEEDALLQDEFMRQCQKNKELVRRISEMMSKMQMTQVAIDNFLHSRAAKVPALNVLPSPERIQELAKNAEELNENLAQLEERYASDGLLFSLRQVCSKNMWDSNELAKQITQGYSALKDPQNASEGYITKEQFTYWLNAKKIAYSEQSLDFFYDSVKWPKNSLKIRIQEFTKTFGPVKKLSVSGSVSDLAKHKLTIGGSVSDMGKQKLSGGGSVSDMSKRKVTADGSVRDTGNDKVDSAGGQADSVRGFQRSRTISKGLGSSNC</sequence>
<dbReference type="Pfam" id="PF17820">
    <property type="entry name" value="PDZ_6"/>
    <property type="match status" value="1"/>
</dbReference>
<feature type="domain" description="ABC transporter" evidence="13">
    <location>
        <begin position="688"/>
        <end position="927"/>
    </location>
</feature>
<evidence type="ECO:0000256" key="9">
    <source>
        <dbReference type="SAM" id="MobiDB-lite"/>
    </source>
</evidence>
<evidence type="ECO:0000256" key="6">
    <source>
        <dbReference type="ARBA" id="ARBA00023136"/>
    </source>
</evidence>
<feature type="compositionally biased region" description="Basic and acidic residues" evidence="9">
    <location>
        <begin position="2433"/>
        <end position="2453"/>
    </location>
</feature>
<evidence type="ECO:0000313" key="14">
    <source>
        <dbReference type="EMBL" id="KAL1515103.1"/>
    </source>
</evidence>
<dbReference type="InterPro" id="IPR027417">
    <property type="entry name" value="P-loop_NTPase"/>
</dbReference>